<evidence type="ECO:0000313" key="1">
    <source>
        <dbReference type="EMBL" id="KAG8006403.1"/>
    </source>
</evidence>
<proteinExistence type="predicted"/>
<dbReference type="EMBL" id="CM024808">
    <property type="protein sequence ID" value="KAG8006403.1"/>
    <property type="molecule type" value="Genomic_DNA"/>
</dbReference>
<name>A0ACB7EXI7_NIBAL</name>
<gene>
    <name evidence="1" type="primary">GVIN1.2</name>
    <name evidence="1" type="ORF">GBF38_000969</name>
</gene>
<sequence>MDGKRRLQGKLDEMAQLAAQEEVCDVECFSDVIAFDVQKDVKYFAQLWEGSPPMAPPNPGYTESIQELKNFILSKASQSAGITLSQFKSKIHDLWTALLNESFVFSFKNTLEVAVYRKLEVQYGNWTWALRSKMLTIENQLHTNIENGLDKVELSYLYQQMSKTYEEIKNKMTTHFDDKEDKEMLAQWKGRFENKIKEFHDEQVSKVKRKLDEVIQQKNACKKVDDKKTEFENKLLQKSKELAHQLKDKAKDEEELTKQFNSVWKVCVGEITASIKPIKDINLEDDQSTILRDLGFEKCLIAESKDSGNYKNISESKPVATKGYSSTYLQEVANKAKEKVTEFESQWKYALKKEFTVDLLLYVFDKAGSLLSESHEKFKIKNNPLTYLDTKKMHYYNIFRSFCKGNSSAVVLGELICEKLKSSTIEAVCNKTAIDLAGEMRCRCPAFSENRLNLEKHVLKSLAEKVKEEEKEKEKECFNGFITYVQLPRQQVETFIKEEVKKYIDTENKDEAQNILKKNDEEIKKRVSQALFTATDEVKTQRGDVEMWVEKFSSSLKDVLTLDTICCQNFKDINKFDFLKDEIEKGLENMEEVSSHSLDKMNEFRLQPDQILIDQLCNCCWETCPFCAAVCTNTVKDHLPDKHSVPFHRPSGIKGWHTRNTDELDIDFCTTLVASERRFRPRHDSDESCPCKEYQKAGEKYASWQITPDESKLTYWKWFVCQFQTQIEQHYKLKFHGSGEIPSEWRKYSKQDAIKSLDEMIKSP</sequence>
<dbReference type="Proteomes" id="UP000805704">
    <property type="component" value="Chromosome 20"/>
</dbReference>
<reference evidence="1" key="1">
    <citation type="submission" date="2020-04" db="EMBL/GenBank/DDBJ databases">
        <title>A chromosome-scale assembly and high-density genetic map of the yellow drum (Nibea albiflora) genome.</title>
        <authorList>
            <person name="Xu D."/>
            <person name="Zhang W."/>
            <person name="Chen R."/>
            <person name="Tan P."/>
            <person name="Wang L."/>
            <person name="Song H."/>
            <person name="Tian L."/>
            <person name="Zhu Q."/>
            <person name="Wang B."/>
        </authorList>
    </citation>
    <scope>NUCLEOTIDE SEQUENCE</scope>
    <source>
        <strain evidence="1">ZJHYS-2018</strain>
    </source>
</reference>
<comment type="caution">
    <text evidence="1">The sequence shown here is derived from an EMBL/GenBank/DDBJ whole genome shotgun (WGS) entry which is preliminary data.</text>
</comment>
<accession>A0ACB7EXI7</accession>
<keyword evidence="2" id="KW-1185">Reference proteome</keyword>
<protein>
    <submittedName>
        <fullName evidence="1">Interferon-induced very large GTPase 1</fullName>
    </submittedName>
</protein>
<organism evidence="1 2">
    <name type="scientific">Nibea albiflora</name>
    <name type="common">Yellow drum</name>
    <name type="synonym">Corvina albiflora</name>
    <dbReference type="NCBI Taxonomy" id="240163"/>
    <lineage>
        <taxon>Eukaryota</taxon>
        <taxon>Metazoa</taxon>
        <taxon>Chordata</taxon>
        <taxon>Craniata</taxon>
        <taxon>Vertebrata</taxon>
        <taxon>Euteleostomi</taxon>
        <taxon>Actinopterygii</taxon>
        <taxon>Neopterygii</taxon>
        <taxon>Teleostei</taxon>
        <taxon>Neoteleostei</taxon>
        <taxon>Acanthomorphata</taxon>
        <taxon>Eupercaria</taxon>
        <taxon>Sciaenidae</taxon>
        <taxon>Nibea</taxon>
    </lineage>
</organism>
<evidence type="ECO:0000313" key="2">
    <source>
        <dbReference type="Proteomes" id="UP000805704"/>
    </source>
</evidence>